<evidence type="ECO:0008006" key="2">
    <source>
        <dbReference type="Google" id="ProtNLM"/>
    </source>
</evidence>
<accession>A0A0X3P064</accession>
<feature type="non-terminal residue" evidence="1">
    <location>
        <position position="1"/>
    </location>
</feature>
<gene>
    <name evidence="1" type="ORF">TR136891</name>
</gene>
<sequence length="335" mass="38827">HRCISPFEELPIDMVSSFPMDYMHLVCLGVMRKLLNQWRLCAKRFSSELNDLIKKCSRCLPMEFSRKCRTLDVLEYWKAAEFRQFLLYIGPVVLKPYLDNDRYMHFLQFSIAVYIFCHPFFHKTWFDFARILLNNFVSDFAILYSDADIVYNIHCLLHLHEDVSRFGVLDNFSAFPFESFLQIIRNSIKGSTNVAAQVYRRFSERRMPELPSCPMLLDDDEGVPRYLQLPRSSPAIFHNGYVLSTDVPDNVVLIGGRPCVLTSITANGIQYRPFVDCCDFFTTSISSSSLLMFKASTLATSPLTATLSDIICKYVAFNIDDHFIFIPLLHTFQKQ</sequence>
<reference evidence="1" key="1">
    <citation type="submission" date="2016-01" db="EMBL/GenBank/DDBJ databases">
        <title>Reference transcriptome for the parasite Schistocephalus solidus: insights into the molecular evolution of parasitism.</title>
        <authorList>
            <person name="Hebert F.O."/>
            <person name="Grambauer S."/>
            <person name="Barber I."/>
            <person name="Landry C.R."/>
            <person name="Aubin-Horth N."/>
        </authorList>
    </citation>
    <scope>NUCLEOTIDE SEQUENCE</scope>
</reference>
<name>A0A0X3P064_SCHSO</name>
<protein>
    <recommendedName>
        <fullName evidence="2">DUF4218 domain-containing protein</fullName>
    </recommendedName>
</protein>
<dbReference type="EMBL" id="GEEE01009172">
    <property type="protein sequence ID" value="JAP54053.1"/>
    <property type="molecule type" value="Transcribed_RNA"/>
</dbReference>
<dbReference type="PANTHER" id="PTHR33053:SF25">
    <property type="entry name" value="TRANSPOSASE DOMAIN-CONTAINING PROTEIN"/>
    <property type="match status" value="1"/>
</dbReference>
<organism evidence="1">
    <name type="scientific">Schistocephalus solidus</name>
    <name type="common">Tapeworm</name>
    <dbReference type="NCBI Taxonomy" id="70667"/>
    <lineage>
        <taxon>Eukaryota</taxon>
        <taxon>Metazoa</taxon>
        <taxon>Spiralia</taxon>
        <taxon>Lophotrochozoa</taxon>
        <taxon>Platyhelminthes</taxon>
        <taxon>Cestoda</taxon>
        <taxon>Eucestoda</taxon>
        <taxon>Diphyllobothriidea</taxon>
        <taxon>Diphyllobothriidae</taxon>
        <taxon>Schistocephalus</taxon>
    </lineage>
</organism>
<evidence type="ECO:0000313" key="1">
    <source>
        <dbReference type="EMBL" id="JAP44780.1"/>
    </source>
</evidence>
<dbReference type="AlphaFoldDB" id="A0A0X3P064"/>
<dbReference type="PANTHER" id="PTHR33053">
    <property type="entry name" value="PROTEIN, PUTATIVE-RELATED"/>
    <property type="match status" value="1"/>
</dbReference>
<dbReference type="EMBL" id="GEEE01018445">
    <property type="protein sequence ID" value="JAP44780.1"/>
    <property type="molecule type" value="Transcribed_RNA"/>
</dbReference>
<proteinExistence type="predicted"/>